<gene>
    <name evidence="10" type="primary">rocD</name>
    <name evidence="10" type="ORF">IAC73_04550</name>
</gene>
<dbReference type="NCBIfam" id="TIGR01885">
    <property type="entry name" value="Orn_aminotrans"/>
    <property type="match status" value="1"/>
</dbReference>
<evidence type="ECO:0000256" key="8">
    <source>
        <dbReference type="ARBA" id="ARBA00030587"/>
    </source>
</evidence>
<organism evidence="10 11">
    <name type="scientific">Candidatus Limadaptatus stercoripullorum</name>
    <dbReference type="NCBI Taxonomy" id="2840846"/>
    <lineage>
        <taxon>Bacteria</taxon>
        <taxon>Bacillati</taxon>
        <taxon>Bacillota</taxon>
        <taxon>Clostridia</taxon>
        <taxon>Eubacteriales</taxon>
        <taxon>Candidatus Limadaptatus</taxon>
    </lineage>
</organism>
<evidence type="ECO:0000256" key="3">
    <source>
        <dbReference type="ARBA" id="ARBA00012924"/>
    </source>
</evidence>
<dbReference type="EMBL" id="DVOE01000068">
    <property type="protein sequence ID" value="HIU99090.1"/>
    <property type="molecule type" value="Genomic_DNA"/>
</dbReference>
<dbReference type="GO" id="GO:0004587">
    <property type="term" value="F:ornithine aminotransferase activity"/>
    <property type="evidence" value="ECO:0007669"/>
    <property type="project" value="UniProtKB-EC"/>
</dbReference>
<dbReference type="PANTHER" id="PTHR11986">
    <property type="entry name" value="AMINOTRANSFERASE CLASS III"/>
    <property type="match status" value="1"/>
</dbReference>
<reference evidence="10" key="1">
    <citation type="submission" date="2020-10" db="EMBL/GenBank/DDBJ databases">
        <authorList>
            <person name="Gilroy R."/>
        </authorList>
    </citation>
    <scope>NUCLEOTIDE SEQUENCE</scope>
    <source>
        <strain evidence="10">10406</strain>
    </source>
</reference>
<dbReference type="GO" id="GO:0030170">
    <property type="term" value="F:pyridoxal phosphate binding"/>
    <property type="evidence" value="ECO:0007669"/>
    <property type="project" value="InterPro"/>
</dbReference>
<dbReference type="InterPro" id="IPR015422">
    <property type="entry name" value="PyrdxlP-dep_Trfase_small"/>
</dbReference>
<dbReference type="InterPro" id="IPR015421">
    <property type="entry name" value="PyrdxlP-dep_Trfase_major"/>
</dbReference>
<evidence type="ECO:0000256" key="6">
    <source>
        <dbReference type="ARBA" id="ARBA00022679"/>
    </source>
</evidence>
<dbReference type="GO" id="GO:0042802">
    <property type="term" value="F:identical protein binding"/>
    <property type="evidence" value="ECO:0007669"/>
    <property type="project" value="TreeGrafter"/>
</dbReference>
<dbReference type="Pfam" id="PF00202">
    <property type="entry name" value="Aminotran_3"/>
    <property type="match status" value="1"/>
</dbReference>
<dbReference type="AlphaFoldDB" id="A0A9D1NA32"/>
<keyword evidence="4 10" id="KW-0032">Aminotransferase</keyword>
<dbReference type="PIRSF" id="PIRSF000521">
    <property type="entry name" value="Transaminase_4ab_Lys_Orn"/>
    <property type="match status" value="1"/>
</dbReference>
<protein>
    <recommendedName>
        <fullName evidence="3">ornithine aminotransferase</fullName>
        <ecNumber evidence="3">2.6.1.13</ecNumber>
    </recommendedName>
    <alternativeName>
        <fullName evidence="8">Ornithine--oxo-acid aminotransferase</fullName>
    </alternativeName>
</protein>
<dbReference type="Gene3D" id="3.40.640.10">
    <property type="entry name" value="Type I PLP-dependent aspartate aminotransferase-like (Major domain)"/>
    <property type="match status" value="1"/>
</dbReference>
<evidence type="ECO:0000256" key="2">
    <source>
        <dbReference type="ARBA" id="ARBA00004998"/>
    </source>
</evidence>
<dbReference type="PROSITE" id="PS00600">
    <property type="entry name" value="AA_TRANSFER_CLASS_3"/>
    <property type="match status" value="1"/>
</dbReference>
<dbReference type="InterPro" id="IPR010164">
    <property type="entry name" value="Orn_aminotrans"/>
</dbReference>
<comment type="similarity">
    <text evidence="9">Belongs to the class-III pyridoxal-phosphate-dependent aminotransferase family.</text>
</comment>
<keyword evidence="7 9" id="KW-0663">Pyridoxal phosphate</keyword>
<dbReference type="InterPro" id="IPR049704">
    <property type="entry name" value="Aminotrans_3_PPA_site"/>
</dbReference>
<dbReference type="Proteomes" id="UP000886857">
    <property type="component" value="Unassembled WGS sequence"/>
</dbReference>
<evidence type="ECO:0000256" key="7">
    <source>
        <dbReference type="ARBA" id="ARBA00022898"/>
    </source>
</evidence>
<sequence>MTSKEIIALTERYCAHNYKPKEVVISEGEGAVVRDPEGREYYDMLSAYSALNFGHRHPELVAAAKEQLDKVTLTSRAFHSELLGAFAERLAALTGMQAVLPMNTGAEAVETAIKTARRYAAFVRGVPEGKQNIVCCRGNFHGRTVTVVSMSTDPTARAGYGPFTPGFRAVEYGDARAIEEAIDQNTAAVLLEPIQGEAGVIVPPEGYLSAVREICSRKGVLMLADEVQTGFGRTGDMFACMHEGVQPDIYILGKALGGGIMPVSAVASTRDILGVFEPGSHGSTFGGNPLACAVGLKAMEIAVRDDYPALAREKGKFLQEAIRSVPNPDIKEVRGRGLLIGVEFRSEAAPYVARLIGSGVLAKETHETTVRFAPPLNMPSEQLEDAAERIRRALA</sequence>
<comment type="cofactor">
    <cofactor evidence="1">
        <name>pyridoxal 5'-phosphate</name>
        <dbReference type="ChEBI" id="CHEBI:597326"/>
    </cofactor>
</comment>
<evidence type="ECO:0000256" key="5">
    <source>
        <dbReference type="ARBA" id="ARBA00022650"/>
    </source>
</evidence>
<accession>A0A9D1NA32</accession>
<dbReference type="InterPro" id="IPR050103">
    <property type="entry name" value="Class-III_PLP-dep_AT"/>
</dbReference>
<comment type="pathway">
    <text evidence="2">Amino-acid biosynthesis; L-proline biosynthesis; L-glutamate 5-semialdehyde from L-ornithine: step 1/1.</text>
</comment>
<keyword evidence="6 10" id="KW-0808">Transferase</keyword>
<dbReference type="Gene3D" id="3.90.1150.10">
    <property type="entry name" value="Aspartate Aminotransferase, domain 1"/>
    <property type="match status" value="1"/>
</dbReference>
<proteinExistence type="inferred from homology"/>
<evidence type="ECO:0000313" key="10">
    <source>
        <dbReference type="EMBL" id="HIU99090.1"/>
    </source>
</evidence>
<keyword evidence="5" id="KW-0641">Proline biosynthesis</keyword>
<reference evidence="10" key="2">
    <citation type="journal article" date="2021" name="PeerJ">
        <title>Extensive microbial diversity within the chicken gut microbiome revealed by metagenomics and culture.</title>
        <authorList>
            <person name="Gilroy R."/>
            <person name="Ravi A."/>
            <person name="Getino M."/>
            <person name="Pursley I."/>
            <person name="Horton D.L."/>
            <person name="Alikhan N.F."/>
            <person name="Baker D."/>
            <person name="Gharbi K."/>
            <person name="Hall N."/>
            <person name="Watson M."/>
            <person name="Adriaenssens E.M."/>
            <person name="Foster-Nyarko E."/>
            <person name="Jarju S."/>
            <person name="Secka A."/>
            <person name="Antonio M."/>
            <person name="Oren A."/>
            <person name="Chaudhuri R.R."/>
            <person name="La Ragione R."/>
            <person name="Hildebrand F."/>
            <person name="Pallen M.J."/>
        </authorList>
    </citation>
    <scope>NUCLEOTIDE SEQUENCE</scope>
    <source>
        <strain evidence="10">10406</strain>
    </source>
</reference>
<keyword evidence="5" id="KW-0028">Amino-acid biosynthesis</keyword>
<dbReference type="SUPFAM" id="SSF53383">
    <property type="entry name" value="PLP-dependent transferases"/>
    <property type="match status" value="1"/>
</dbReference>
<dbReference type="EC" id="2.6.1.13" evidence="3"/>
<evidence type="ECO:0000256" key="9">
    <source>
        <dbReference type="RuleBase" id="RU003560"/>
    </source>
</evidence>
<comment type="caution">
    <text evidence="10">The sequence shown here is derived from an EMBL/GenBank/DDBJ whole genome shotgun (WGS) entry which is preliminary data.</text>
</comment>
<evidence type="ECO:0000313" key="11">
    <source>
        <dbReference type="Proteomes" id="UP000886857"/>
    </source>
</evidence>
<name>A0A9D1NA32_9FIRM</name>
<dbReference type="InterPro" id="IPR015424">
    <property type="entry name" value="PyrdxlP-dep_Trfase"/>
</dbReference>
<dbReference type="FunFam" id="3.40.640.10:FF:000011">
    <property type="entry name" value="Ornithine aminotransferase"/>
    <property type="match status" value="1"/>
</dbReference>
<dbReference type="InterPro" id="IPR005814">
    <property type="entry name" value="Aminotrans_3"/>
</dbReference>
<dbReference type="PANTHER" id="PTHR11986:SF18">
    <property type="entry name" value="ORNITHINE AMINOTRANSFERASE, MITOCHONDRIAL"/>
    <property type="match status" value="1"/>
</dbReference>
<evidence type="ECO:0000256" key="1">
    <source>
        <dbReference type="ARBA" id="ARBA00001933"/>
    </source>
</evidence>
<evidence type="ECO:0000256" key="4">
    <source>
        <dbReference type="ARBA" id="ARBA00022576"/>
    </source>
</evidence>
<dbReference type="CDD" id="cd00610">
    <property type="entry name" value="OAT_like"/>
    <property type="match status" value="1"/>
</dbReference>